<dbReference type="SMART" id="SM00849">
    <property type="entry name" value="Lactamase_B"/>
    <property type="match status" value="1"/>
</dbReference>
<evidence type="ECO:0000256" key="10">
    <source>
        <dbReference type="ARBA" id="ARBA00023128"/>
    </source>
</evidence>
<dbReference type="InterPro" id="IPR036866">
    <property type="entry name" value="RibonucZ/Hydroxyglut_hydro"/>
</dbReference>
<evidence type="ECO:0000256" key="11">
    <source>
        <dbReference type="ARBA" id="ARBA00050990"/>
    </source>
</evidence>
<dbReference type="EMBL" id="HBEW01002472">
    <property type="protein sequence ID" value="CAD8579001.1"/>
    <property type="molecule type" value="Transcribed_RNA"/>
</dbReference>
<dbReference type="GO" id="GO:0046872">
    <property type="term" value="F:metal ion binding"/>
    <property type="evidence" value="ECO:0007669"/>
    <property type="project" value="UniProtKB-KW"/>
</dbReference>
<keyword evidence="9" id="KW-0408">Iron</keyword>
<dbReference type="GO" id="GO:0070813">
    <property type="term" value="P:hydrogen sulfide metabolic process"/>
    <property type="evidence" value="ECO:0007669"/>
    <property type="project" value="TreeGrafter"/>
</dbReference>
<name>A0A6U0ERP1_9CHLO</name>
<reference evidence="15" key="1">
    <citation type="submission" date="2021-01" db="EMBL/GenBank/DDBJ databases">
        <authorList>
            <person name="Corre E."/>
            <person name="Pelletier E."/>
            <person name="Niang G."/>
            <person name="Scheremetjew M."/>
            <person name="Finn R."/>
            <person name="Kale V."/>
            <person name="Holt S."/>
            <person name="Cochrane G."/>
            <person name="Meng A."/>
            <person name="Brown T."/>
            <person name="Cohen L."/>
        </authorList>
    </citation>
    <scope>NUCLEOTIDE SEQUENCE</scope>
    <source>
        <strain evidence="15">Clade-D-RCC2572</strain>
    </source>
</reference>
<dbReference type="InterPro" id="IPR001279">
    <property type="entry name" value="Metallo-B-lactamas"/>
</dbReference>
<keyword evidence="7" id="KW-0007">Acetylation</keyword>
<evidence type="ECO:0000256" key="6">
    <source>
        <dbReference type="ARBA" id="ARBA00022964"/>
    </source>
</evidence>
<feature type="domain" description="Metallo-beta-lactamase" evidence="14">
    <location>
        <begin position="163"/>
        <end position="326"/>
    </location>
</feature>
<dbReference type="GO" id="GO:0050313">
    <property type="term" value="F:sulfur dioxygenase activity"/>
    <property type="evidence" value="ECO:0007669"/>
    <property type="project" value="UniProtKB-EC"/>
</dbReference>
<sequence>MSLALPGSREFTTDRIVLAGDLSPEDVDAALRDGKFASWIYMNPESNPAFPTAAKAALGGAFAQLVVEGDRLTKGLAKSLRDALMTMPRPTMVQCSTATRASTAYIVYKAFEQRWPRASATQRARELGLAFFSKPPLADFVDEGLKPGRGYIFRQLFDTSGSSTYTYLIADPATKEAVLIDPVREMVDRDLAVVDDLGLKLKYALNTHCHADHVTGTGELKKRVPGLKSMIAKASTAQADEHFVHGDIISFGDPESALNLEVRATPGHTDGCVSFVFDNMVFTGDALLIRGCGRTDFQGGSSAKLYESVHSQLFTLPDDTLVYPAHDYKGRTVSTIGEEKALNPRLGSGKTRDEFVDIMSKLDLAYPKRIDEALPLNLKCGVE</sequence>
<evidence type="ECO:0000256" key="5">
    <source>
        <dbReference type="ARBA" id="ARBA00022946"/>
    </source>
</evidence>
<evidence type="ECO:0000313" key="16">
    <source>
        <dbReference type="EMBL" id="CAD8579001.1"/>
    </source>
</evidence>
<evidence type="ECO:0000256" key="12">
    <source>
        <dbReference type="ARBA" id="ARBA00066686"/>
    </source>
</evidence>
<dbReference type="FunFam" id="3.60.15.10:FF:000013">
    <property type="entry name" value="Persulfide dioxygenase ETHE1, mitochondrial"/>
    <property type="match status" value="1"/>
</dbReference>
<protein>
    <recommendedName>
        <fullName evidence="12">persulfide dioxygenase</fullName>
        <ecNumber evidence="12">1.13.11.18</ecNumber>
    </recommendedName>
    <alternativeName>
        <fullName evidence="13">Sulfur dioxygenase ETHE1</fullName>
    </alternativeName>
</protein>
<dbReference type="PANTHER" id="PTHR43084:SF1">
    <property type="entry name" value="PERSULFIDE DIOXYGENASE ETHE1, MITOCHONDRIAL"/>
    <property type="match status" value="1"/>
</dbReference>
<keyword evidence="4" id="KW-0479">Metal-binding</keyword>
<dbReference type="GO" id="GO:0006749">
    <property type="term" value="P:glutathione metabolic process"/>
    <property type="evidence" value="ECO:0007669"/>
    <property type="project" value="InterPro"/>
</dbReference>
<comment type="cofactor">
    <cofactor evidence="1">
        <name>Fe(2+)</name>
        <dbReference type="ChEBI" id="CHEBI:29033"/>
    </cofactor>
</comment>
<dbReference type="InterPro" id="IPR044528">
    <property type="entry name" value="POD-like_MBL-fold"/>
</dbReference>
<dbReference type="Gene3D" id="3.90.190.10">
    <property type="entry name" value="Protein tyrosine phosphatase superfamily"/>
    <property type="match status" value="1"/>
</dbReference>
<gene>
    <name evidence="15" type="ORF">OMED0929_LOCUS2036</name>
    <name evidence="16" type="ORF">OMED0929_LOCUS2037</name>
</gene>
<keyword evidence="5" id="KW-0809">Transit peptide</keyword>
<dbReference type="CDD" id="cd07724">
    <property type="entry name" value="POD-like_MBL-fold"/>
    <property type="match status" value="1"/>
</dbReference>
<evidence type="ECO:0000313" key="15">
    <source>
        <dbReference type="EMBL" id="CAD8579000.1"/>
    </source>
</evidence>
<evidence type="ECO:0000256" key="9">
    <source>
        <dbReference type="ARBA" id="ARBA00023004"/>
    </source>
</evidence>
<dbReference type="SUPFAM" id="SSF56281">
    <property type="entry name" value="Metallo-hydrolase/oxidoreductase"/>
    <property type="match status" value="1"/>
</dbReference>
<dbReference type="InterPro" id="IPR029021">
    <property type="entry name" value="Prot-tyrosine_phosphatase-like"/>
</dbReference>
<evidence type="ECO:0000256" key="13">
    <source>
        <dbReference type="ARBA" id="ARBA00077964"/>
    </source>
</evidence>
<keyword evidence="6" id="KW-0223">Dioxygenase</keyword>
<organism evidence="15">
    <name type="scientific">Ostreococcus mediterraneus</name>
    <dbReference type="NCBI Taxonomy" id="1486918"/>
    <lineage>
        <taxon>Eukaryota</taxon>
        <taxon>Viridiplantae</taxon>
        <taxon>Chlorophyta</taxon>
        <taxon>Mamiellophyceae</taxon>
        <taxon>Mamiellales</taxon>
        <taxon>Bathycoccaceae</taxon>
        <taxon>Ostreococcus</taxon>
    </lineage>
</organism>
<keyword evidence="8" id="KW-0560">Oxidoreductase</keyword>
<dbReference type="PANTHER" id="PTHR43084">
    <property type="entry name" value="PERSULFIDE DIOXYGENASE ETHE1"/>
    <property type="match status" value="1"/>
</dbReference>
<comment type="subcellular location">
    <subcellularLocation>
        <location evidence="2">Mitochondrion</location>
    </subcellularLocation>
</comment>
<comment type="catalytic activity">
    <reaction evidence="11">
        <text>S-sulfanylglutathione + O2 + H2O = sulfite + glutathione + 2 H(+)</text>
        <dbReference type="Rhea" id="RHEA:12981"/>
        <dbReference type="ChEBI" id="CHEBI:15377"/>
        <dbReference type="ChEBI" id="CHEBI:15378"/>
        <dbReference type="ChEBI" id="CHEBI:15379"/>
        <dbReference type="ChEBI" id="CHEBI:17359"/>
        <dbReference type="ChEBI" id="CHEBI:57925"/>
        <dbReference type="ChEBI" id="CHEBI:58905"/>
        <dbReference type="EC" id="1.13.11.18"/>
    </reaction>
</comment>
<dbReference type="Pfam" id="PF00753">
    <property type="entry name" value="Lactamase_B"/>
    <property type="match status" value="1"/>
</dbReference>
<dbReference type="InterPro" id="IPR051682">
    <property type="entry name" value="Mito_Persulfide_Diox"/>
</dbReference>
<evidence type="ECO:0000256" key="8">
    <source>
        <dbReference type="ARBA" id="ARBA00023002"/>
    </source>
</evidence>
<comment type="similarity">
    <text evidence="3">Belongs to the metallo-beta-lactamase superfamily. Glyoxalase II family.</text>
</comment>
<evidence type="ECO:0000256" key="1">
    <source>
        <dbReference type="ARBA" id="ARBA00001954"/>
    </source>
</evidence>
<evidence type="ECO:0000256" key="3">
    <source>
        <dbReference type="ARBA" id="ARBA00006759"/>
    </source>
</evidence>
<evidence type="ECO:0000256" key="7">
    <source>
        <dbReference type="ARBA" id="ARBA00022990"/>
    </source>
</evidence>
<dbReference type="EC" id="1.13.11.18" evidence="12"/>
<keyword evidence="10" id="KW-0496">Mitochondrion</keyword>
<dbReference type="GO" id="GO:0005739">
    <property type="term" value="C:mitochondrion"/>
    <property type="evidence" value="ECO:0007669"/>
    <property type="project" value="UniProtKB-SubCell"/>
</dbReference>
<accession>A0A6U0ERP1</accession>
<dbReference type="Gene3D" id="3.60.15.10">
    <property type="entry name" value="Ribonuclease Z/Hydroxyacylglutathione hydrolase-like"/>
    <property type="match status" value="1"/>
</dbReference>
<dbReference type="EMBL" id="HBEW01002471">
    <property type="protein sequence ID" value="CAD8579000.1"/>
    <property type="molecule type" value="Transcribed_RNA"/>
</dbReference>
<evidence type="ECO:0000256" key="2">
    <source>
        <dbReference type="ARBA" id="ARBA00004173"/>
    </source>
</evidence>
<proteinExistence type="inferred from homology"/>
<dbReference type="AlphaFoldDB" id="A0A6U0ERP1"/>
<evidence type="ECO:0000259" key="14">
    <source>
        <dbReference type="SMART" id="SM00849"/>
    </source>
</evidence>
<evidence type="ECO:0000256" key="4">
    <source>
        <dbReference type="ARBA" id="ARBA00022723"/>
    </source>
</evidence>